<name>A0ABQ3IE88_9GAMM</name>
<dbReference type="PANTHER" id="PTHR30619">
    <property type="entry name" value="DNA INTERNALIZATION/COMPETENCE PROTEIN COMEC/REC2"/>
    <property type="match status" value="1"/>
</dbReference>
<feature type="transmembrane region" description="Helical" evidence="6">
    <location>
        <begin position="345"/>
        <end position="372"/>
    </location>
</feature>
<protein>
    <submittedName>
        <fullName evidence="8">Recombination protein 2</fullName>
    </submittedName>
</protein>
<dbReference type="CDD" id="cd07731">
    <property type="entry name" value="ComA-like_MBL-fold"/>
    <property type="match status" value="1"/>
</dbReference>
<feature type="transmembrane region" description="Helical" evidence="6">
    <location>
        <begin position="144"/>
        <end position="167"/>
    </location>
</feature>
<feature type="transmembrane region" description="Helical" evidence="6">
    <location>
        <begin position="413"/>
        <end position="432"/>
    </location>
</feature>
<feature type="transmembrane region" description="Helical" evidence="6">
    <location>
        <begin position="281"/>
        <end position="300"/>
    </location>
</feature>
<dbReference type="PANTHER" id="PTHR30619:SF1">
    <property type="entry name" value="RECOMBINATION PROTEIN 2"/>
    <property type="match status" value="1"/>
</dbReference>
<dbReference type="Pfam" id="PF03772">
    <property type="entry name" value="Competence"/>
    <property type="match status" value="1"/>
</dbReference>
<feature type="transmembrane region" description="Helical" evidence="6">
    <location>
        <begin position="439"/>
        <end position="457"/>
    </location>
</feature>
<comment type="subcellular location">
    <subcellularLocation>
        <location evidence="1">Cell membrane</location>
        <topology evidence="1">Multi-pass membrane protein</topology>
    </subcellularLocation>
</comment>
<evidence type="ECO:0000256" key="3">
    <source>
        <dbReference type="ARBA" id="ARBA00022692"/>
    </source>
</evidence>
<proteinExistence type="predicted"/>
<evidence type="ECO:0000313" key="8">
    <source>
        <dbReference type="EMBL" id="GHE76889.1"/>
    </source>
</evidence>
<dbReference type="NCBIfam" id="TIGR00360">
    <property type="entry name" value="ComEC_N-term"/>
    <property type="match status" value="1"/>
</dbReference>
<evidence type="ECO:0000256" key="1">
    <source>
        <dbReference type="ARBA" id="ARBA00004651"/>
    </source>
</evidence>
<feature type="transmembrane region" description="Helical" evidence="6">
    <location>
        <begin position="321"/>
        <end position="339"/>
    </location>
</feature>
<dbReference type="SUPFAM" id="SSF56281">
    <property type="entry name" value="Metallo-hydrolase/oxidoreductase"/>
    <property type="match status" value="1"/>
</dbReference>
<evidence type="ECO:0000256" key="5">
    <source>
        <dbReference type="ARBA" id="ARBA00023136"/>
    </source>
</evidence>
<dbReference type="EMBL" id="BNAH01000001">
    <property type="protein sequence ID" value="GHE76889.1"/>
    <property type="molecule type" value="Genomic_DNA"/>
</dbReference>
<organism evidence="8 9">
    <name type="scientific">Thalassotalea profundi</name>
    <dbReference type="NCBI Taxonomy" id="2036687"/>
    <lineage>
        <taxon>Bacteria</taxon>
        <taxon>Pseudomonadati</taxon>
        <taxon>Pseudomonadota</taxon>
        <taxon>Gammaproteobacteria</taxon>
        <taxon>Alteromonadales</taxon>
        <taxon>Colwelliaceae</taxon>
        <taxon>Thalassotalea</taxon>
    </lineage>
</organism>
<dbReference type="Proteomes" id="UP000626370">
    <property type="component" value="Unassembled WGS sequence"/>
</dbReference>
<feature type="transmembrane region" description="Helical" evidence="6">
    <location>
        <begin position="379"/>
        <end position="398"/>
    </location>
</feature>
<dbReference type="Gene3D" id="3.60.15.10">
    <property type="entry name" value="Ribonuclease Z/Hydroxyacylglutathione hydrolase-like"/>
    <property type="match status" value="1"/>
</dbReference>
<evidence type="ECO:0000259" key="7">
    <source>
        <dbReference type="SMART" id="SM00849"/>
    </source>
</evidence>
<evidence type="ECO:0000256" key="4">
    <source>
        <dbReference type="ARBA" id="ARBA00022989"/>
    </source>
</evidence>
<keyword evidence="9" id="KW-1185">Reference proteome</keyword>
<feature type="domain" description="Metallo-beta-lactamase" evidence="7">
    <location>
        <begin position="471"/>
        <end position="643"/>
    </location>
</feature>
<sequence length="724" mass="82130">MPSCIENYCRFNFIAQQLNNTILNEPVVIKLNWNSPKTTLKQGQQWQLFVKLKPAHGLANPGGFSYQTWLRRQNVHATGYVREKQENQLLNKAISHRQKQFSSFNQALPSHDLTPIIQALTFGERSGLDKRHWKVLQNTQIQHLIAISGLHIGIVGGVSYLVFLIIIRLLPLNKILITHSYIISKKSQAKSNALKNKSLVNTCLNNNIRIFALLFSAICAGYYAYLAGFSVPTLRALVMIYWFLIFRLLAIKVAIHTWFALSVFCIVLLMPMSVISISFWLSIYAVLCIFIIIWLWGKYFTQYQLADVSFWHKFIIKAKQLLLLQSLLTLLMLPLATLFSGQVSIVAILANIIAVPLVSLVVLPLIICALLVSQFSAQLTSFIIDIVLMLLSWLWQYLTFLSELPWAVSNLTQLQWGLLSIAILLILLAIFVTPNIRKWLLFPLVLVIANIKAYSVFSTNSWQVKVMDVGQGLAVIVEKNNRVLLYDTGAKYPSGFSMAESVLLPYFQQQGIEQLDWLIISHDDNDHAGGFNLLNNSLLIENLMVNDLNINANYRCLAGAKYNWQGLTIEVLSPNEMKGDKNDDSCVVRISDQQHSVLLPGDISQKIERRIVKQFSTHDKVNTTNESQKHQQLASTIIIAPHHGSKTSSSRPFLQAVSPQYAVFSAGFLNHWYMPAKTVVERYHKLNISTFNTAESGTVTFKISNKGIEVSQYRLDEWPFWFAN</sequence>
<keyword evidence="4 6" id="KW-1133">Transmembrane helix</keyword>
<dbReference type="InterPro" id="IPR052159">
    <property type="entry name" value="Competence_DNA_uptake"/>
</dbReference>
<dbReference type="InterPro" id="IPR004797">
    <property type="entry name" value="Competence_ComEC/Rec2"/>
</dbReference>
<gene>
    <name evidence="8" type="primary">rec2</name>
    <name evidence="8" type="ORF">GCM10011501_00310</name>
</gene>
<dbReference type="NCBIfam" id="TIGR00361">
    <property type="entry name" value="ComEC_Rec2"/>
    <property type="match status" value="1"/>
</dbReference>
<evidence type="ECO:0000313" key="9">
    <source>
        <dbReference type="Proteomes" id="UP000626370"/>
    </source>
</evidence>
<keyword evidence="2" id="KW-1003">Cell membrane</keyword>
<evidence type="ECO:0000256" key="2">
    <source>
        <dbReference type="ARBA" id="ARBA00022475"/>
    </source>
</evidence>
<evidence type="ECO:0000256" key="6">
    <source>
        <dbReference type="SAM" id="Phobius"/>
    </source>
</evidence>
<keyword evidence="5 6" id="KW-0472">Membrane</keyword>
<keyword evidence="3 6" id="KW-0812">Transmembrane</keyword>
<dbReference type="Pfam" id="PF13567">
    <property type="entry name" value="DUF4131"/>
    <property type="match status" value="1"/>
</dbReference>
<dbReference type="InterPro" id="IPR036866">
    <property type="entry name" value="RibonucZ/Hydroxyglut_hydro"/>
</dbReference>
<feature type="transmembrane region" description="Helical" evidence="6">
    <location>
        <begin position="207"/>
        <end position="226"/>
    </location>
</feature>
<accession>A0ABQ3IE88</accession>
<dbReference type="SMART" id="SM00849">
    <property type="entry name" value="Lactamase_B"/>
    <property type="match status" value="1"/>
</dbReference>
<dbReference type="InterPro" id="IPR035681">
    <property type="entry name" value="ComA-like_MBL"/>
</dbReference>
<dbReference type="InterPro" id="IPR001279">
    <property type="entry name" value="Metallo-B-lactamas"/>
</dbReference>
<reference evidence="9" key="1">
    <citation type="journal article" date="2019" name="Int. J. Syst. Evol. Microbiol.">
        <title>The Global Catalogue of Microorganisms (GCM) 10K type strain sequencing project: providing services to taxonomists for standard genome sequencing and annotation.</title>
        <authorList>
            <consortium name="The Broad Institute Genomics Platform"/>
            <consortium name="The Broad Institute Genome Sequencing Center for Infectious Disease"/>
            <person name="Wu L."/>
            <person name="Ma J."/>
        </authorList>
    </citation>
    <scope>NUCLEOTIDE SEQUENCE [LARGE SCALE GENOMIC DNA]</scope>
    <source>
        <strain evidence="9">CGMCC 1.15922</strain>
    </source>
</reference>
<dbReference type="Pfam" id="PF00753">
    <property type="entry name" value="Lactamase_B"/>
    <property type="match status" value="1"/>
</dbReference>
<dbReference type="InterPro" id="IPR025405">
    <property type="entry name" value="DUF4131"/>
</dbReference>
<dbReference type="InterPro" id="IPR004477">
    <property type="entry name" value="ComEC_N"/>
</dbReference>
<feature type="transmembrane region" description="Helical" evidence="6">
    <location>
        <begin position="232"/>
        <end position="250"/>
    </location>
</feature>
<comment type="caution">
    <text evidence="8">The sequence shown here is derived from an EMBL/GenBank/DDBJ whole genome shotgun (WGS) entry which is preliminary data.</text>
</comment>